<evidence type="ECO:0000313" key="3">
    <source>
        <dbReference type="Proteomes" id="UP000488956"/>
    </source>
</evidence>
<dbReference type="InterPro" id="IPR048324">
    <property type="entry name" value="ZSWIM1-3_RNaseH-like"/>
</dbReference>
<feature type="domain" description="ZSWIM1/3 RNaseH-like" evidence="1">
    <location>
        <begin position="267"/>
        <end position="393"/>
    </location>
</feature>
<dbReference type="Proteomes" id="UP000488956">
    <property type="component" value="Unassembled WGS sequence"/>
</dbReference>
<accession>A0A6G0KGQ2</accession>
<dbReference type="InterPro" id="IPR052579">
    <property type="entry name" value="Zinc_finger_SWIM"/>
</dbReference>
<dbReference type="PANTHER" id="PTHR31569">
    <property type="entry name" value="SWIM-TYPE DOMAIN-CONTAINING PROTEIN"/>
    <property type="match status" value="1"/>
</dbReference>
<evidence type="ECO:0000259" key="1">
    <source>
        <dbReference type="Pfam" id="PF21056"/>
    </source>
</evidence>
<evidence type="ECO:0000313" key="2">
    <source>
        <dbReference type="EMBL" id="KAE9087099.1"/>
    </source>
</evidence>
<dbReference type="Pfam" id="PF21056">
    <property type="entry name" value="ZSWIM1-3_RNaseH-like"/>
    <property type="match status" value="1"/>
</dbReference>
<dbReference type="EMBL" id="QXFX01001637">
    <property type="protein sequence ID" value="KAE9087099.1"/>
    <property type="molecule type" value="Genomic_DNA"/>
</dbReference>
<sequence>MGTEGDEVEDAVSTAKRMRACNDNSADVSEPTLKRRCGATCCNDHGDTVDAAPAEDVSQKSVFECPGIEETVFDNWDEFFARFDRYCSSTFQAYRKRSKISASSRNKTSRRKWKYDTSMSNIYQIIFVCTHGWSKRPRGKGARPVQSIRSTDCIAQVVVTQKCIELQDGVFTSEIHVTRQQTSHTHTVSERIWQAYAENHRVDDPEIVSMVRRFVGAGTAFRQIYRYVAEHSGKPVIFKDVRNMIQDIQNEVKQECVEERVRSLLDEFRAEESGNVARICKNSDSVATCIVFQTTGMPKMFSLFPEVLLVDSTHKTNDLRYKLFSFMITDAYGKGQFAQHALVDQETDANMELAVEAFQENNKDWAQVAVIMVDKDLTEIGVLEKKFPNARVLLCRFHVLKWFRQIRTDDRFALSRVLQNEMLLRIKQMVYSKSASDYEAARDELFDMLEESLKPNATKDRSKLNDSSDKKSHPFIGYFNENWESCRRRWVEYLRTDTPHLGNNTNNRIESGWSKMKPELNADTPLDQCIETVLTLQMFKEKEFERHTNVVGEVIHAEYDAEMAAVLTASSPYVAGLIFPEYAYATKVSTLFYTRKNVRECFASATMVLVALNTP</sequence>
<protein>
    <recommendedName>
        <fullName evidence="1">ZSWIM1/3 RNaseH-like domain-containing protein</fullName>
    </recommendedName>
</protein>
<organism evidence="2 3">
    <name type="scientific">Phytophthora fragariae</name>
    <dbReference type="NCBI Taxonomy" id="53985"/>
    <lineage>
        <taxon>Eukaryota</taxon>
        <taxon>Sar</taxon>
        <taxon>Stramenopiles</taxon>
        <taxon>Oomycota</taxon>
        <taxon>Peronosporomycetes</taxon>
        <taxon>Peronosporales</taxon>
        <taxon>Peronosporaceae</taxon>
        <taxon>Phytophthora</taxon>
    </lineage>
</organism>
<reference evidence="2 3" key="1">
    <citation type="submission" date="2018-09" db="EMBL/GenBank/DDBJ databases">
        <title>Genomic investigation of the strawberry pathogen Phytophthora fragariae indicates pathogenicity is determined by transcriptional variation in three key races.</title>
        <authorList>
            <person name="Adams T.M."/>
            <person name="Armitage A.D."/>
            <person name="Sobczyk M.K."/>
            <person name="Bates H.J."/>
            <person name="Dunwell J.M."/>
            <person name="Nellist C.F."/>
            <person name="Harrison R.J."/>
        </authorList>
    </citation>
    <scope>NUCLEOTIDE SEQUENCE [LARGE SCALE GENOMIC DNA]</scope>
    <source>
        <strain evidence="2 3">ONT-3</strain>
    </source>
</reference>
<gene>
    <name evidence="2" type="ORF">PF010_g19849</name>
</gene>
<name>A0A6G0KGQ2_9STRA</name>
<dbReference type="PANTHER" id="PTHR31569:SF4">
    <property type="entry name" value="SWIM-TYPE DOMAIN-CONTAINING PROTEIN"/>
    <property type="match status" value="1"/>
</dbReference>
<proteinExistence type="predicted"/>
<dbReference type="AlphaFoldDB" id="A0A6G0KGQ2"/>
<comment type="caution">
    <text evidence="2">The sequence shown here is derived from an EMBL/GenBank/DDBJ whole genome shotgun (WGS) entry which is preliminary data.</text>
</comment>